<evidence type="ECO:0000313" key="1">
    <source>
        <dbReference type="EMBL" id="KAJ9590703.1"/>
    </source>
</evidence>
<evidence type="ECO:0000313" key="2">
    <source>
        <dbReference type="Proteomes" id="UP001233999"/>
    </source>
</evidence>
<sequence>QEFSSRQLPNQSSLLITGCNHFSLHMLGMHLNREAGKKFSLDEHVNSFVTGYVTDFKLYGQYEFQEIQITLTLMIHSVNVKCCVSRKTKKVEELKQIHAITKVQAQFFVDNRNRFVNLIICLEGKLKWTLRNQFLSTGSAMPHKRRVETISVYPCRHLQNYLLFEGRYGIVCIKIYINCT</sequence>
<organism evidence="1 2">
    <name type="scientific">Diploptera punctata</name>
    <name type="common">Pacific beetle cockroach</name>
    <dbReference type="NCBI Taxonomy" id="6984"/>
    <lineage>
        <taxon>Eukaryota</taxon>
        <taxon>Metazoa</taxon>
        <taxon>Ecdysozoa</taxon>
        <taxon>Arthropoda</taxon>
        <taxon>Hexapoda</taxon>
        <taxon>Insecta</taxon>
        <taxon>Pterygota</taxon>
        <taxon>Neoptera</taxon>
        <taxon>Polyneoptera</taxon>
        <taxon>Dictyoptera</taxon>
        <taxon>Blattodea</taxon>
        <taxon>Blaberoidea</taxon>
        <taxon>Blaberidae</taxon>
        <taxon>Diplopterinae</taxon>
        <taxon>Diploptera</taxon>
    </lineage>
</organism>
<dbReference type="AlphaFoldDB" id="A0AAD8A1K9"/>
<gene>
    <name evidence="1" type="ORF">L9F63_016219</name>
</gene>
<comment type="caution">
    <text evidence="1">The sequence shown here is derived from an EMBL/GenBank/DDBJ whole genome shotgun (WGS) entry which is preliminary data.</text>
</comment>
<name>A0AAD8A1K9_DIPPU</name>
<feature type="non-terminal residue" evidence="1">
    <location>
        <position position="1"/>
    </location>
</feature>
<dbReference type="EMBL" id="JASPKZ010004196">
    <property type="protein sequence ID" value="KAJ9590703.1"/>
    <property type="molecule type" value="Genomic_DNA"/>
</dbReference>
<proteinExistence type="predicted"/>
<reference evidence="1" key="1">
    <citation type="journal article" date="2023" name="IScience">
        <title>Live-bearing cockroach genome reveals convergent evolutionary mechanisms linked to viviparity in insects and beyond.</title>
        <authorList>
            <person name="Fouks B."/>
            <person name="Harrison M.C."/>
            <person name="Mikhailova A.A."/>
            <person name="Marchal E."/>
            <person name="English S."/>
            <person name="Carruthers M."/>
            <person name="Jennings E.C."/>
            <person name="Chiamaka E.L."/>
            <person name="Frigard R.A."/>
            <person name="Pippel M."/>
            <person name="Attardo G.M."/>
            <person name="Benoit J.B."/>
            <person name="Bornberg-Bauer E."/>
            <person name="Tobe S.S."/>
        </authorList>
    </citation>
    <scope>NUCLEOTIDE SEQUENCE</scope>
    <source>
        <strain evidence="1">Stay&amp;Tobe</strain>
    </source>
</reference>
<accession>A0AAD8A1K9</accession>
<dbReference type="Proteomes" id="UP001233999">
    <property type="component" value="Unassembled WGS sequence"/>
</dbReference>
<protein>
    <submittedName>
        <fullName evidence="1">Uncharacterized protein</fullName>
    </submittedName>
</protein>
<keyword evidence="2" id="KW-1185">Reference proteome</keyword>
<feature type="non-terminal residue" evidence="1">
    <location>
        <position position="180"/>
    </location>
</feature>
<reference evidence="1" key="2">
    <citation type="submission" date="2023-05" db="EMBL/GenBank/DDBJ databases">
        <authorList>
            <person name="Fouks B."/>
        </authorList>
    </citation>
    <scope>NUCLEOTIDE SEQUENCE</scope>
    <source>
        <strain evidence="1">Stay&amp;Tobe</strain>
        <tissue evidence="1">Testes</tissue>
    </source>
</reference>